<dbReference type="Pfam" id="PF00675">
    <property type="entry name" value="Peptidase_M16"/>
    <property type="match status" value="1"/>
</dbReference>
<dbReference type="InterPro" id="IPR011765">
    <property type="entry name" value="Pept_M16_N"/>
</dbReference>
<dbReference type="AlphaFoldDB" id="A0A382KPK6"/>
<dbReference type="InterPro" id="IPR001431">
    <property type="entry name" value="Pept_M16_Zn_BS"/>
</dbReference>
<evidence type="ECO:0000259" key="1">
    <source>
        <dbReference type="Pfam" id="PF00675"/>
    </source>
</evidence>
<dbReference type="GO" id="GO:0046872">
    <property type="term" value="F:metal ion binding"/>
    <property type="evidence" value="ECO:0007669"/>
    <property type="project" value="InterPro"/>
</dbReference>
<dbReference type="PROSITE" id="PS00143">
    <property type="entry name" value="INSULINASE"/>
    <property type="match status" value="1"/>
</dbReference>
<accession>A0A382KPK6</accession>
<feature type="domain" description="Peptidase M16 N-terminal" evidence="1">
    <location>
        <begin position="2"/>
        <end position="35"/>
    </location>
</feature>
<organism evidence="2">
    <name type="scientific">marine metagenome</name>
    <dbReference type="NCBI Taxonomy" id="408172"/>
    <lineage>
        <taxon>unclassified sequences</taxon>
        <taxon>metagenomes</taxon>
        <taxon>ecological metagenomes</taxon>
    </lineage>
</organism>
<evidence type="ECO:0000313" key="2">
    <source>
        <dbReference type="EMBL" id="SVC24847.1"/>
    </source>
</evidence>
<dbReference type="GO" id="GO:0004222">
    <property type="term" value="F:metalloendopeptidase activity"/>
    <property type="evidence" value="ECO:0007669"/>
    <property type="project" value="InterPro"/>
</dbReference>
<reference evidence="2" key="1">
    <citation type="submission" date="2018-05" db="EMBL/GenBank/DDBJ databases">
        <authorList>
            <person name="Lanie J.A."/>
            <person name="Ng W.-L."/>
            <person name="Kazmierczak K.M."/>
            <person name="Andrzejewski T.M."/>
            <person name="Davidsen T.M."/>
            <person name="Wayne K.J."/>
            <person name="Tettelin H."/>
            <person name="Glass J.I."/>
            <person name="Rusch D."/>
            <person name="Podicherti R."/>
            <person name="Tsui H.-C.T."/>
            <person name="Winkler M.E."/>
        </authorList>
    </citation>
    <scope>NUCLEOTIDE SEQUENCE</scope>
</reference>
<dbReference type="SUPFAM" id="SSF63411">
    <property type="entry name" value="LuxS/MPP-like metallohydrolase"/>
    <property type="match status" value="1"/>
</dbReference>
<dbReference type="Gene3D" id="3.30.830.10">
    <property type="entry name" value="Metalloenzyme, LuxS/M16 peptidase-like"/>
    <property type="match status" value="1"/>
</dbReference>
<dbReference type="EMBL" id="UINC01081210">
    <property type="protein sequence ID" value="SVC24847.1"/>
    <property type="molecule type" value="Genomic_DNA"/>
</dbReference>
<dbReference type="GO" id="GO:0006508">
    <property type="term" value="P:proteolysis"/>
    <property type="evidence" value="ECO:0007669"/>
    <property type="project" value="InterPro"/>
</dbReference>
<protein>
    <recommendedName>
        <fullName evidence="1">Peptidase M16 N-terminal domain-containing protein</fullName>
    </recommendedName>
</protein>
<sequence>VAYLRLVIRAGSLQEDDDQQGLAHFVEHMAFNGSAN</sequence>
<name>A0A382KPK6_9ZZZZ</name>
<proteinExistence type="predicted"/>
<feature type="non-terminal residue" evidence="2">
    <location>
        <position position="36"/>
    </location>
</feature>
<dbReference type="InterPro" id="IPR011249">
    <property type="entry name" value="Metalloenz_LuxS/M16"/>
</dbReference>
<feature type="non-terminal residue" evidence="2">
    <location>
        <position position="1"/>
    </location>
</feature>
<gene>
    <name evidence="2" type="ORF">METZ01_LOCUS277701</name>
</gene>